<keyword evidence="1" id="KW-0677">Repeat</keyword>
<organism evidence="3 4">
    <name type="scientific">Linum trigynum</name>
    <dbReference type="NCBI Taxonomy" id="586398"/>
    <lineage>
        <taxon>Eukaryota</taxon>
        <taxon>Viridiplantae</taxon>
        <taxon>Streptophyta</taxon>
        <taxon>Embryophyta</taxon>
        <taxon>Tracheophyta</taxon>
        <taxon>Spermatophyta</taxon>
        <taxon>Magnoliopsida</taxon>
        <taxon>eudicotyledons</taxon>
        <taxon>Gunneridae</taxon>
        <taxon>Pentapetalae</taxon>
        <taxon>rosids</taxon>
        <taxon>fabids</taxon>
        <taxon>Malpighiales</taxon>
        <taxon>Linaceae</taxon>
        <taxon>Linum</taxon>
    </lineage>
</organism>
<evidence type="ECO:0008006" key="5">
    <source>
        <dbReference type="Google" id="ProtNLM"/>
    </source>
</evidence>
<name>A0AAV2EKY8_9ROSI</name>
<dbReference type="FunFam" id="1.25.40.10:FF:000184">
    <property type="entry name" value="Pentatricopeptide repeat-containing protein, chloroplastic"/>
    <property type="match status" value="1"/>
</dbReference>
<keyword evidence="4" id="KW-1185">Reference proteome</keyword>
<reference evidence="3 4" key="1">
    <citation type="submission" date="2024-04" db="EMBL/GenBank/DDBJ databases">
        <authorList>
            <person name="Fracassetti M."/>
        </authorList>
    </citation>
    <scope>NUCLEOTIDE SEQUENCE [LARGE SCALE GENOMIC DNA]</scope>
</reference>
<evidence type="ECO:0000256" key="2">
    <source>
        <dbReference type="PROSITE-ProRule" id="PRU00708"/>
    </source>
</evidence>
<protein>
    <recommendedName>
        <fullName evidence="5">Pentatricopeptide repeat-containing protein At1g31430</fullName>
    </recommendedName>
</protein>
<dbReference type="FunFam" id="1.25.40.10:FF:000427">
    <property type="entry name" value="Pentatricopeptide repeat-containing protein chloroplastic"/>
    <property type="match status" value="1"/>
</dbReference>
<dbReference type="InterPro" id="IPR046849">
    <property type="entry name" value="E2_motif"/>
</dbReference>
<dbReference type="InterPro" id="IPR046848">
    <property type="entry name" value="E_motif"/>
</dbReference>
<feature type="repeat" description="PPR" evidence="2">
    <location>
        <begin position="438"/>
        <end position="472"/>
    </location>
</feature>
<sequence>MLIRRSSSFAPNWFISLRGSISGKSATFSTSASPNFDKRSCIRLLKNCKSMAHLKQVHCQMFRSRLHQDADALGKLMVFCTDPCYGNSNLNYAQRVFDFIEKPCLFIYNLLIKVYAKKGSFRKCLLLFSRLRGDGLWPDNFTYPFVLKAIGCLGKNLEGRRVHGFVTVTGMRSDTYVVNSLMDMYVHLGQMDVARKVFDEMRERDVVSWNVLISGYVKFRRFEDAIKVYCSMRNESDLIPDEATIVSTLSACAALKNLQLGEEIHHFVTSEIECTSIIANVLLDMYCKCGCLLVAREIFDKMPSRNVICWTTMVTGYINCGQLDEARNLFERSPTRDIVLWTSMINGYVQFNHFDRAVALFREMQARRMKPDKFILVALLTGCAQTGALEQGKWIHEYIVENRIAVDTILGTALIDMYGKCGSIDRALSIFHGLKEKDTASWTSIICGLAMNGKTYEALHLFSRMKQVGVRPDDVTFIGVLSACSHGGLVEEGREFFHSMTASYQIQPKIEHYGCFIDLLGRAGCLEEAEELIREVPCSNLEAVVPLYGSLLSACRIYRNVDIGERVGKHLVTMASGDASVLTLLANIYALTSKWEEVKKVRSEMKDLGVRKTPGCSSVEVDGVVHEFTVGDSSHPRGKEIYSILNELTRPLLGSEDNLLMKSEELLAVNS</sequence>
<dbReference type="PANTHER" id="PTHR47926">
    <property type="entry name" value="PENTATRICOPEPTIDE REPEAT-CONTAINING PROTEIN"/>
    <property type="match status" value="1"/>
</dbReference>
<dbReference type="Proteomes" id="UP001497516">
    <property type="component" value="Chromosome 5"/>
</dbReference>
<dbReference type="AlphaFoldDB" id="A0AAV2EKY8"/>
<dbReference type="GO" id="GO:0003723">
    <property type="term" value="F:RNA binding"/>
    <property type="evidence" value="ECO:0007669"/>
    <property type="project" value="InterPro"/>
</dbReference>
<dbReference type="Pfam" id="PF01535">
    <property type="entry name" value="PPR"/>
    <property type="match status" value="5"/>
</dbReference>
<dbReference type="InterPro" id="IPR046960">
    <property type="entry name" value="PPR_At4g14850-like_plant"/>
</dbReference>
<dbReference type="NCBIfam" id="TIGR00756">
    <property type="entry name" value="PPR"/>
    <property type="match status" value="6"/>
</dbReference>
<dbReference type="Pfam" id="PF20430">
    <property type="entry name" value="Eplus_motif"/>
    <property type="match status" value="1"/>
</dbReference>
<dbReference type="Pfam" id="PF13041">
    <property type="entry name" value="PPR_2"/>
    <property type="match status" value="3"/>
</dbReference>
<dbReference type="EMBL" id="OZ034818">
    <property type="protein sequence ID" value="CAL1386228.1"/>
    <property type="molecule type" value="Genomic_DNA"/>
</dbReference>
<dbReference type="Pfam" id="PF20431">
    <property type="entry name" value="E_motif"/>
    <property type="match status" value="1"/>
</dbReference>
<evidence type="ECO:0000256" key="1">
    <source>
        <dbReference type="ARBA" id="ARBA00022737"/>
    </source>
</evidence>
<dbReference type="PANTHER" id="PTHR47926:SF489">
    <property type="entry name" value="PENTATRICOPEPTIDE REPEAT-CONTAINING PROTEIN"/>
    <property type="match status" value="1"/>
</dbReference>
<feature type="repeat" description="PPR" evidence="2">
    <location>
        <begin position="104"/>
        <end position="138"/>
    </location>
</feature>
<dbReference type="Gene3D" id="1.25.40.10">
    <property type="entry name" value="Tetratricopeptide repeat domain"/>
    <property type="match status" value="4"/>
</dbReference>
<feature type="repeat" description="PPR" evidence="2">
    <location>
        <begin position="275"/>
        <end position="309"/>
    </location>
</feature>
<gene>
    <name evidence="3" type="ORF">LTRI10_LOCUS27306</name>
</gene>
<proteinExistence type="predicted"/>
<feature type="repeat" description="PPR" evidence="2">
    <location>
        <begin position="337"/>
        <end position="371"/>
    </location>
</feature>
<accession>A0AAV2EKY8</accession>
<evidence type="ECO:0000313" key="3">
    <source>
        <dbReference type="EMBL" id="CAL1386228.1"/>
    </source>
</evidence>
<dbReference type="InterPro" id="IPR002885">
    <property type="entry name" value="PPR_rpt"/>
</dbReference>
<dbReference type="InterPro" id="IPR011990">
    <property type="entry name" value="TPR-like_helical_dom_sf"/>
</dbReference>
<dbReference type="GO" id="GO:0009451">
    <property type="term" value="P:RNA modification"/>
    <property type="evidence" value="ECO:0007669"/>
    <property type="project" value="InterPro"/>
</dbReference>
<dbReference type="PROSITE" id="PS51375">
    <property type="entry name" value="PPR"/>
    <property type="match status" value="5"/>
</dbReference>
<evidence type="ECO:0000313" key="4">
    <source>
        <dbReference type="Proteomes" id="UP001497516"/>
    </source>
</evidence>
<dbReference type="FunFam" id="1.25.40.10:FF:000348">
    <property type="entry name" value="Pentatricopeptide repeat-containing protein chloroplastic"/>
    <property type="match status" value="1"/>
</dbReference>
<feature type="repeat" description="PPR" evidence="2">
    <location>
        <begin position="174"/>
        <end position="208"/>
    </location>
</feature>